<organism evidence="1">
    <name type="scientific">Zea mays</name>
    <name type="common">Maize</name>
    <dbReference type="NCBI Taxonomy" id="4577"/>
    <lineage>
        <taxon>Eukaryota</taxon>
        <taxon>Viridiplantae</taxon>
        <taxon>Streptophyta</taxon>
        <taxon>Embryophyta</taxon>
        <taxon>Tracheophyta</taxon>
        <taxon>Spermatophyta</taxon>
        <taxon>Magnoliopsida</taxon>
        <taxon>Liliopsida</taxon>
        <taxon>Poales</taxon>
        <taxon>Poaceae</taxon>
        <taxon>PACMAD clade</taxon>
        <taxon>Panicoideae</taxon>
        <taxon>Andropogonodae</taxon>
        <taxon>Andropogoneae</taxon>
        <taxon>Tripsacinae</taxon>
        <taxon>Zea</taxon>
    </lineage>
</organism>
<evidence type="ECO:0000313" key="1">
    <source>
        <dbReference type="EMBL" id="ACG39062.1"/>
    </source>
</evidence>
<proteinExistence type="evidence at transcript level"/>
<name>B6TPM9_MAIZE</name>
<reference evidence="1" key="1">
    <citation type="journal article" date="2009" name="Plant Mol. Biol.">
        <title>Insights into corn genes derived from large-scale cDNA sequencing.</title>
        <authorList>
            <person name="Alexandrov N.N."/>
            <person name="Brover V.V."/>
            <person name="Freidin S."/>
            <person name="Troukhan M.E."/>
            <person name="Tatarinova T.V."/>
            <person name="Zhang H."/>
            <person name="Swaller T.J."/>
            <person name="Lu Y.P."/>
            <person name="Bouck J."/>
            <person name="Flavell R.B."/>
            <person name="Feldmann K.A."/>
        </authorList>
    </citation>
    <scope>NUCLEOTIDE SEQUENCE</scope>
</reference>
<dbReference type="EMBL" id="EU966944">
    <property type="protein sequence ID" value="ACG39062.1"/>
    <property type="molecule type" value="mRNA"/>
</dbReference>
<dbReference type="AlphaFoldDB" id="B6TPM9"/>
<protein>
    <submittedName>
        <fullName evidence="1">Uncharacterized protein</fullName>
    </submittedName>
</protein>
<sequence length="38" mass="4493">MEPHKIKVVVSISNFFFLEIHVHMVAKDLSEHMLFELP</sequence>
<accession>B6TPM9</accession>